<dbReference type="EMBL" id="SJPV01000003">
    <property type="protein sequence ID" value="TWU39200.1"/>
    <property type="molecule type" value="Genomic_DNA"/>
</dbReference>
<dbReference type="AlphaFoldDB" id="A0A5C6DQT9"/>
<name>A0A5C6DQT9_9BACT</name>
<feature type="domain" description="Glycosyl transferase family 1" evidence="1">
    <location>
        <begin position="184"/>
        <end position="344"/>
    </location>
</feature>
<sequence length="376" mass="41316">MKVMQIVADGAPGGGTTNVLALAEDLIANQVAVMLCSQAASHAIDEARRLGAKAHDGLDFFRSRLDTRIVRELRSAVHNADPDIIHVHGGRAALAWVRGADRGQLDRTIYTVRGYHFRPKRFPLRFLAKRAERRISRSVFKTVHVSQSDKEVAMHFGFIRDGSASQVIRNGIRLSDMPRHQPVSANEDQNRKQVAVLGRLTYPKNPHLVLDIANDLAQDGFVFHFIGGGDMEFEVRQRAEREGIQNVVFHGTQSRPNGLKLMAQSGTFLLASLWEGLPIAPVEAMAMGLAVVISDVNGCTEVVRDGMEGRVAPSGNGAAFVAALRAVVAEPERTQQLVVNGKQRVAAEFTRERVVREHLNLYHDCLSKIGSRNASS</sequence>
<dbReference type="GO" id="GO:0016757">
    <property type="term" value="F:glycosyltransferase activity"/>
    <property type="evidence" value="ECO:0007669"/>
    <property type="project" value="UniProtKB-KW"/>
</dbReference>
<keyword evidence="4" id="KW-1185">Reference proteome</keyword>
<dbReference type="InterPro" id="IPR028098">
    <property type="entry name" value="Glyco_trans_4-like_N"/>
</dbReference>
<dbReference type="CDD" id="cd03801">
    <property type="entry name" value="GT4_PimA-like"/>
    <property type="match status" value="1"/>
</dbReference>
<keyword evidence="3" id="KW-0328">Glycosyltransferase</keyword>
<dbReference type="PANTHER" id="PTHR12526">
    <property type="entry name" value="GLYCOSYLTRANSFERASE"/>
    <property type="match status" value="1"/>
</dbReference>
<evidence type="ECO:0000259" key="1">
    <source>
        <dbReference type="Pfam" id="PF00534"/>
    </source>
</evidence>
<protein>
    <submittedName>
        <fullName evidence="3">Putative glycosyltransferase EpsD</fullName>
        <ecNumber evidence="3">2.4.-.-</ecNumber>
    </submittedName>
</protein>
<dbReference type="EC" id="2.4.-.-" evidence="3"/>
<dbReference type="Pfam" id="PF13439">
    <property type="entry name" value="Glyco_transf_4"/>
    <property type="match status" value="1"/>
</dbReference>
<dbReference type="SUPFAM" id="SSF53756">
    <property type="entry name" value="UDP-Glycosyltransferase/glycogen phosphorylase"/>
    <property type="match status" value="1"/>
</dbReference>
<accession>A0A5C6DQT9</accession>
<organism evidence="3 4">
    <name type="scientific">Novipirellula artificiosorum</name>
    <dbReference type="NCBI Taxonomy" id="2528016"/>
    <lineage>
        <taxon>Bacteria</taxon>
        <taxon>Pseudomonadati</taxon>
        <taxon>Planctomycetota</taxon>
        <taxon>Planctomycetia</taxon>
        <taxon>Pirellulales</taxon>
        <taxon>Pirellulaceae</taxon>
        <taxon>Novipirellula</taxon>
    </lineage>
</organism>
<comment type="caution">
    <text evidence="3">The sequence shown here is derived from an EMBL/GenBank/DDBJ whole genome shotgun (WGS) entry which is preliminary data.</text>
</comment>
<dbReference type="Gene3D" id="3.40.50.2000">
    <property type="entry name" value="Glycogen Phosphorylase B"/>
    <property type="match status" value="2"/>
</dbReference>
<reference evidence="3 4" key="1">
    <citation type="submission" date="2019-02" db="EMBL/GenBank/DDBJ databases">
        <title>Deep-cultivation of Planctomycetes and their phenomic and genomic characterization uncovers novel biology.</title>
        <authorList>
            <person name="Wiegand S."/>
            <person name="Jogler M."/>
            <person name="Boedeker C."/>
            <person name="Pinto D."/>
            <person name="Vollmers J."/>
            <person name="Rivas-Marin E."/>
            <person name="Kohn T."/>
            <person name="Peeters S.H."/>
            <person name="Heuer A."/>
            <person name="Rast P."/>
            <person name="Oberbeckmann S."/>
            <person name="Bunk B."/>
            <person name="Jeske O."/>
            <person name="Meyerdierks A."/>
            <person name="Storesund J.E."/>
            <person name="Kallscheuer N."/>
            <person name="Luecker S."/>
            <person name="Lage O.M."/>
            <person name="Pohl T."/>
            <person name="Merkel B.J."/>
            <person name="Hornburger P."/>
            <person name="Mueller R.-W."/>
            <person name="Bruemmer F."/>
            <person name="Labrenz M."/>
            <person name="Spormann A.M."/>
            <person name="Op Den Camp H."/>
            <person name="Overmann J."/>
            <person name="Amann R."/>
            <person name="Jetten M.S.M."/>
            <person name="Mascher T."/>
            <person name="Medema M.H."/>
            <person name="Devos D.P."/>
            <person name="Kaster A.-K."/>
            <person name="Ovreas L."/>
            <person name="Rohde M."/>
            <person name="Galperin M.Y."/>
            <person name="Jogler C."/>
        </authorList>
    </citation>
    <scope>NUCLEOTIDE SEQUENCE [LARGE SCALE GENOMIC DNA]</scope>
    <source>
        <strain evidence="3 4">Poly41</strain>
    </source>
</reference>
<dbReference type="OrthoDB" id="9804196at2"/>
<gene>
    <name evidence="3" type="primary">epsD_2</name>
    <name evidence="3" type="ORF">Poly41_20220</name>
</gene>
<evidence type="ECO:0000259" key="2">
    <source>
        <dbReference type="Pfam" id="PF13439"/>
    </source>
</evidence>
<keyword evidence="3" id="KW-0808">Transferase</keyword>
<feature type="domain" description="Glycosyltransferase subfamily 4-like N-terminal" evidence="2">
    <location>
        <begin position="12"/>
        <end position="174"/>
    </location>
</feature>
<dbReference type="RefSeq" id="WP_146525883.1">
    <property type="nucleotide sequence ID" value="NZ_SJPV01000003.1"/>
</dbReference>
<dbReference type="InterPro" id="IPR001296">
    <property type="entry name" value="Glyco_trans_1"/>
</dbReference>
<dbReference type="Pfam" id="PF00534">
    <property type="entry name" value="Glycos_transf_1"/>
    <property type="match status" value="1"/>
</dbReference>
<evidence type="ECO:0000313" key="3">
    <source>
        <dbReference type="EMBL" id="TWU39200.1"/>
    </source>
</evidence>
<proteinExistence type="predicted"/>
<dbReference type="Proteomes" id="UP000319143">
    <property type="component" value="Unassembled WGS sequence"/>
</dbReference>
<evidence type="ECO:0000313" key="4">
    <source>
        <dbReference type="Proteomes" id="UP000319143"/>
    </source>
</evidence>
<dbReference type="PANTHER" id="PTHR12526:SF638">
    <property type="entry name" value="SPORE COAT PROTEIN SA"/>
    <property type="match status" value="1"/>
</dbReference>